<protein>
    <submittedName>
        <fullName evidence="2">Uncharacterized protein</fullName>
    </submittedName>
</protein>
<evidence type="ECO:0000256" key="1">
    <source>
        <dbReference type="SAM" id="SignalP"/>
    </source>
</evidence>
<dbReference type="RefSeq" id="WP_090893831.1">
    <property type="nucleotide sequence ID" value="NZ_CZPZ01000001.1"/>
</dbReference>
<evidence type="ECO:0000313" key="2">
    <source>
        <dbReference type="EMBL" id="CUS31618.1"/>
    </source>
</evidence>
<evidence type="ECO:0000313" key="3">
    <source>
        <dbReference type="Proteomes" id="UP000198736"/>
    </source>
</evidence>
<dbReference type="Proteomes" id="UP000198736">
    <property type="component" value="Unassembled WGS sequence"/>
</dbReference>
<sequence>MVHVLATALFVMCLAVPVWAAETDTFDPDQPFKQALTTSLLRSLLNQALDRLEDHVEITGHLNPDASKDNKDRLFRFKFYPEGKSKSDQHLTAEGLFRFSPEAGQHDWHFTFKPPHDSVKKLPLQSDAPL</sequence>
<accession>A0A0S4L921</accession>
<name>A0A0S4L921_9BACT</name>
<proteinExistence type="predicted"/>
<reference evidence="3" key="1">
    <citation type="submission" date="2015-10" db="EMBL/GenBank/DDBJ databases">
        <authorList>
            <person name="Luecker S."/>
            <person name="Luecker S."/>
        </authorList>
    </citation>
    <scope>NUCLEOTIDE SEQUENCE [LARGE SCALE GENOMIC DNA]</scope>
</reference>
<feature type="chain" id="PRO_5006623796" evidence="1">
    <location>
        <begin position="21"/>
        <end position="130"/>
    </location>
</feature>
<dbReference type="EMBL" id="CZPZ01000001">
    <property type="protein sequence ID" value="CUS31618.1"/>
    <property type="molecule type" value="Genomic_DNA"/>
</dbReference>
<keyword evidence="1" id="KW-0732">Signal</keyword>
<gene>
    <name evidence="2" type="ORF">COMA2_10203</name>
</gene>
<dbReference type="OrthoDB" id="9805254at2"/>
<organism evidence="2 3">
    <name type="scientific">Candidatus Nitrospira nitrificans</name>
    <dbReference type="NCBI Taxonomy" id="1742973"/>
    <lineage>
        <taxon>Bacteria</taxon>
        <taxon>Pseudomonadati</taxon>
        <taxon>Nitrospirota</taxon>
        <taxon>Nitrospiria</taxon>
        <taxon>Nitrospirales</taxon>
        <taxon>Nitrospiraceae</taxon>
        <taxon>Nitrospira</taxon>
    </lineage>
</organism>
<keyword evidence="3" id="KW-1185">Reference proteome</keyword>
<feature type="signal peptide" evidence="1">
    <location>
        <begin position="1"/>
        <end position="20"/>
    </location>
</feature>
<dbReference type="AlphaFoldDB" id="A0A0S4L921"/>